<proteinExistence type="predicted"/>
<gene>
    <name evidence="1" type="ORF">DPMN_180895</name>
</gene>
<dbReference type="Proteomes" id="UP000828390">
    <property type="component" value="Unassembled WGS sequence"/>
</dbReference>
<keyword evidence="2" id="KW-1185">Reference proteome</keyword>
<protein>
    <submittedName>
        <fullName evidence="1">Uncharacterized protein</fullName>
    </submittedName>
</protein>
<evidence type="ECO:0000313" key="2">
    <source>
        <dbReference type="Proteomes" id="UP000828390"/>
    </source>
</evidence>
<evidence type="ECO:0000313" key="1">
    <source>
        <dbReference type="EMBL" id="KAH3746487.1"/>
    </source>
</evidence>
<organism evidence="1 2">
    <name type="scientific">Dreissena polymorpha</name>
    <name type="common">Zebra mussel</name>
    <name type="synonym">Mytilus polymorpha</name>
    <dbReference type="NCBI Taxonomy" id="45954"/>
    <lineage>
        <taxon>Eukaryota</taxon>
        <taxon>Metazoa</taxon>
        <taxon>Spiralia</taxon>
        <taxon>Lophotrochozoa</taxon>
        <taxon>Mollusca</taxon>
        <taxon>Bivalvia</taxon>
        <taxon>Autobranchia</taxon>
        <taxon>Heteroconchia</taxon>
        <taxon>Euheterodonta</taxon>
        <taxon>Imparidentia</taxon>
        <taxon>Neoheterodontei</taxon>
        <taxon>Myida</taxon>
        <taxon>Dreissenoidea</taxon>
        <taxon>Dreissenidae</taxon>
        <taxon>Dreissena</taxon>
    </lineage>
</organism>
<dbReference type="AlphaFoldDB" id="A0A9D4I4T2"/>
<accession>A0A9D4I4T2</accession>
<sequence length="52" mass="5433">MGGLSFALLPVELRGFDKVDCSVDTDLVSGADSRGTCHGQNLSSKDFEQSAA</sequence>
<reference evidence="1" key="1">
    <citation type="journal article" date="2019" name="bioRxiv">
        <title>The Genome of the Zebra Mussel, Dreissena polymorpha: A Resource for Invasive Species Research.</title>
        <authorList>
            <person name="McCartney M.A."/>
            <person name="Auch B."/>
            <person name="Kono T."/>
            <person name="Mallez S."/>
            <person name="Zhang Y."/>
            <person name="Obille A."/>
            <person name="Becker A."/>
            <person name="Abrahante J.E."/>
            <person name="Garbe J."/>
            <person name="Badalamenti J.P."/>
            <person name="Herman A."/>
            <person name="Mangelson H."/>
            <person name="Liachko I."/>
            <person name="Sullivan S."/>
            <person name="Sone E.D."/>
            <person name="Koren S."/>
            <person name="Silverstein K.A.T."/>
            <person name="Beckman K.B."/>
            <person name="Gohl D.M."/>
        </authorList>
    </citation>
    <scope>NUCLEOTIDE SEQUENCE</scope>
    <source>
        <strain evidence="1">Duluth1</strain>
        <tissue evidence="1">Whole animal</tissue>
    </source>
</reference>
<name>A0A9D4I4T2_DREPO</name>
<reference evidence="1" key="2">
    <citation type="submission" date="2020-11" db="EMBL/GenBank/DDBJ databases">
        <authorList>
            <person name="McCartney M.A."/>
            <person name="Auch B."/>
            <person name="Kono T."/>
            <person name="Mallez S."/>
            <person name="Becker A."/>
            <person name="Gohl D.M."/>
            <person name="Silverstein K.A.T."/>
            <person name="Koren S."/>
            <person name="Bechman K.B."/>
            <person name="Herman A."/>
            <person name="Abrahante J.E."/>
            <person name="Garbe J."/>
        </authorList>
    </citation>
    <scope>NUCLEOTIDE SEQUENCE</scope>
    <source>
        <strain evidence="1">Duluth1</strain>
        <tissue evidence="1">Whole animal</tissue>
    </source>
</reference>
<comment type="caution">
    <text evidence="1">The sequence shown here is derived from an EMBL/GenBank/DDBJ whole genome shotgun (WGS) entry which is preliminary data.</text>
</comment>
<dbReference type="EMBL" id="JAIWYP010000010">
    <property type="protein sequence ID" value="KAH3746487.1"/>
    <property type="molecule type" value="Genomic_DNA"/>
</dbReference>